<evidence type="ECO:0000313" key="2">
    <source>
        <dbReference type="Proteomes" id="UP001605036"/>
    </source>
</evidence>
<comment type="caution">
    <text evidence="1">The sequence shown here is derived from an EMBL/GenBank/DDBJ whole genome shotgun (WGS) entry which is preliminary data.</text>
</comment>
<protein>
    <recommendedName>
        <fullName evidence="3">DDE-1 domain-containing protein</fullName>
    </recommendedName>
</protein>
<evidence type="ECO:0000313" key="1">
    <source>
        <dbReference type="EMBL" id="KAL2650510.1"/>
    </source>
</evidence>
<organism evidence="1 2">
    <name type="scientific">Riccia fluitans</name>
    <dbReference type="NCBI Taxonomy" id="41844"/>
    <lineage>
        <taxon>Eukaryota</taxon>
        <taxon>Viridiplantae</taxon>
        <taxon>Streptophyta</taxon>
        <taxon>Embryophyta</taxon>
        <taxon>Marchantiophyta</taxon>
        <taxon>Marchantiopsida</taxon>
        <taxon>Marchantiidae</taxon>
        <taxon>Marchantiales</taxon>
        <taxon>Ricciaceae</taxon>
        <taxon>Riccia</taxon>
    </lineage>
</organism>
<accession>A0ABD1ZHT5</accession>
<dbReference type="EMBL" id="JBHFFA010000001">
    <property type="protein sequence ID" value="KAL2650510.1"/>
    <property type="molecule type" value="Genomic_DNA"/>
</dbReference>
<dbReference type="Proteomes" id="UP001605036">
    <property type="component" value="Unassembled WGS sequence"/>
</dbReference>
<sequence>MDNSALNIHLYEVTTKLGALWARAYPHISISVLVYRIPEELVVNANQTGLQLLPVGNERTYTMRGAKAVLVSGAGDKRHISLLFSVSAGGDLFPGQMIFAGKTSNVVLGMNKPWSAEFRTWLKEYHPNILLLFVLANCTSKLQPCDVAVQRPFKAAVHHQFAEFSIKWIADKLGANITPTEIILETSMPVLKLRVRLALESSY</sequence>
<evidence type="ECO:0008006" key="3">
    <source>
        <dbReference type="Google" id="ProtNLM"/>
    </source>
</evidence>
<dbReference type="AlphaFoldDB" id="A0ABD1ZHT5"/>
<keyword evidence="2" id="KW-1185">Reference proteome</keyword>
<reference evidence="1 2" key="1">
    <citation type="submission" date="2024-09" db="EMBL/GenBank/DDBJ databases">
        <title>Chromosome-scale assembly of Riccia fluitans.</title>
        <authorList>
            <person name="Paukszto L."/>
            <person name="Sawicki J."/>
            <person name="Karawczyk K."/>
            <person name="Piernik-Szablinska J."/>
            <person name="Szczecinska M."/>
            <person name="Mazdziarz M."/>
        </authorList>
    </citation>
    <scope>NUCLEOTIDE SEQUENCE [LARGE SCALE GENOMIC DNA]</scope>
    <source>
        <strain evidence="1">Rf_01</strain>
        <tissue evidence="1">Aerial parts of the thallus</tissue>
    </source>
</reference>
<name>A0ABD1ZHT5_9MARC</name>
<gene>
    <name evidence="1" type="ORF">R1flu_018638</name>
</gene>
<proteinExistence type="predicted"/>